<dbReference type="RefSeq" id="WP_094764130.1">
    <property type="nucleotide sequence ID" value="NZ_FUKQ01000018.1"/>
</dbReference>
<dbReference type="InterPro" id="IPR037232">
    <property type="entry name" value="NADH_quin_OxRdtase_su_C/D-like"/>
</dbReference>
<proteinExistence type="inferred from homology"/>
<dbReference type="GO" id="GO:0016491">
    <property type="term" value="F:oxidoreductase activity"/>
    <property type="evidence" value="ECO:0007669"/>
    <property type="project" value="UniProtKB-KW"/>
</dbReference>
<protein>
    <submittedName>
        <fullName evidence="4">NADH-ubiquinone oxidoreductase chain C</fullName>
        <ecNumber evidence="4">1.6.5.3</ecNumber>
    </submittedName>
</protein>
<evidence type="ECO:0000259" key="3">
    <source>
        <dbReference type="Pfam" id="PF00329"/>
    </source>
</evidence>
<dbReference type="OrthoDB" id="3746692at2"/>
<dbReference type="PANTHER" id="PTHR10884">
    <property type="entry name" value="NADH DEHYDROGENASE UBIQUINONE IRON-SULFUR PROTEIN 3"/>
    <property type="match status" value="1"/>
</dbReference>
<keyword evidence="4" id="KW-0830">Ubiquinone</keyword>
<evidence type="ECO:0000313" key="5">
    <source>
        <dbReference type="Proteomes" id="UP000188342"/>
    </source>
</evidence>
<dbReference type="SUPFAM" id="SSF143243">
    <property type="entry name" value="Nqo5-like"/>
    <property type="match status" value="1"/>
</dbReference>
<dbReference type="Proteomes" id="UP000188342">
    <property type="component" value="Unassembled WGS sequence"/>
</dbReference>
<sequence length="198" mass="21379">MTPRAHGLDDELRQVPPEQWLDALAVARDEGHGFFDWIGCVDEVGRSDELRVIARLVDFDAQPMHGVQLHCRVPREDARLPTCTGLFAGAAWHEREVHDFFGVVFDGGDQAPLLNHAPQGASPVRILRKDVVLGARAAQPWPGAKEAGEGAAAPSRRKMAPPGVPDAVVWGDRDPSCGPADPAEIAAAVAGGRVRRRR</sequence>
<dbReference type="AlphaFoldDB" id="A0A1R4J346"/>
<dbReference type="GO" id="GO:0008137">
    <property type="term" value="F:NADH dehydrogenase (ubiquinone) activity"/>
    <property type="evidence" value="ECO:0007669"/>
    <property type="project" value="InterPro"/>
</dbReference>
<keyword evidence="4" id="KW-0560">Oxidoreductase</keyword>
<comment type="similarity">
    <text evidence="1">Belongs to the complex I 30 kDa subunit family.</text>
</comment>
<dbReference type="EMBL" id="FUKQ01000018">
    <property type="protein sequence ID" value="SJN26496.1"/>
    <property type="molecule type" value="Genomic_DNA"/>
</dbReference>
<keyword evidence="5" id="KW-1185">Reference proteome</keyword>
<feature type="region of interest" description="Disordered" evidence="2">
    <location>
        <begin position="140"/>
        <end position="182"/>
    </location>
</feature>
<evidence type="ECO:0000313" key="4">
    <source>
        <dbReference type="EMBL" id="SJN26496.1"/>
    </source>
</evidence>
<accession>A0A1R4J346</accession>
<evidence type="ECO:0000256" key="1">
    <source>
        <dbReference type="ARBA" id="ARBA00007569"/>
    </source>
</evidence>
<gene>
    <name evidence="4" type="ORF">FM114_05285</name>
</gene>
<dbReference type="PANTHER" id="PTHR10884:SF14">
    <property type="entry name" value="NADH DEHYDROGENASE [UBIQUINONE] IRON-SULFUR PROTEIN 3, MITOCHONDRIAL"/>
    <property type="match status" value="1"/>
</dbReference>
<dbReference type="STRING" id="1255658.FM114_05285"/>
<feature type="compositionally biased region" description="Low complexity" evidence="2">
    <location>
        <begin position="143"/>
        <end position="153"/>
    </location>
</feature>
<dbReference type="InterPro" id="IPR001268">
    <property type="entry name" value="NADH_UbQ_OxRdtase_30kDa_su"/>
</dbReference>
<dbReference type="EC" id="1.6.5.3" evidence="4"/>
<dbReference type="Pfam" id="PF00329">
    <property type="entry name" value="Complex1_30kDa"/>
    <property type="match status" value="1"/>
</dbReference>
<reference evidence="4 5" key="1">
    <citation type="submission" date="2017-02" db="EMBL/GenBank/DDBJ databases">
        <authorList>
            <person name="Peterson S.W."/>
        </authorList>
    </citation>
    <scope>NUCLEOTIDE SEQUENCE [LARGE SCALE GENOMIC DNA]</scope>
    <source>
        <strain evidence="4 5">LSP_Lj1</strain>
    </source>
</reference>
<name>A0A1R4J346_9ACTN</name>
<feature type="domain" description="NADH:ubiquinone oxidoreductase 30kDa subunit" evidence="3">
    <location>
        <begin position="14"/>
        <end position="115"/>
    </location>
</feature>
<evidence type="ECO:0000256" key="2">
    <source>
        <dbReference type="SAM" id="MobiDB-lite"/>
    </source>
</evidence>
<dbReference type="Gene3D" id="3.30.460.80">
    <property type="entry name" value="NADH:ubiquinone oxidoreductase, 30kDa subunit"/>
    <property type="match status" value="1"/>
</dbReference>
<organism evidence="4 5">
    <name type="scientific">Luteococcus japonicus LSP_Lj1</name>
    <dbReference type="NCBI Taxonomy" id="1255658"/>
    <lineage>
        <taxon>Bacteria</taxon>
        <taxon>Bacillati</taxon>
        <taxon>Actinomycetota</taxon>
        <taxon>Actinomycetes</taxon>
        <taxon>Propionibacteriales</taxon>
        <taxon>Propionibacteriaceae</taxon>
        <taxon>Luteococcus</taxon>
    </lineage>
</organism>